<reference evidence="2 3" key="1">
    <citation type="submission" date="2019-02" db="EMBL/GenBank/DDBJ databases">
        <title>Deep-cultivation of Planctomycetes and their phenomic and genomic characterization uncovers novel biology.</title>
        <authorList>
            <person name="Wiegand S."/>
            <person name="Jogler M."/>
            <person name="Boedeker C."/>
            <person name="Pinto D."/>
            <person name="Vollmers J."/>
            <person name="Rivas-Marin E."/>
            <person name="Kohn T."/>
            <person name="Peeters S.H."/>
            <person name="Heuer A."/>
            <person name="Rast P."/>
            <person name="Oberbeckmann S."/>
            <person name="Bunk B."/>
            <person name="Jeske O."/>
            <person name="Meyerdierks A."/>
            <person name="Storesund J.E."/>
            <person name="Kallscheuer N."/>
            <person name="Luecker S."/>
            <person name="Lage O.M."/>
            <person name="Pohl T."/>
            <person name="Merkel B.J."/>
            <person name="Hornburger P."/>
            <person name="Mueller R.-W."/>
            <person name="Bruemmer F."/>
            <person name="Labrenz M."/>
            <person name="Spormann A.M."/>
            <person name="Op den Camp H."/>
            <person name="Overmann J."/>
            <person name="Amann R."/>
            <person name="Jetten M.S.M."/>
            <person name="Mascher T."/>
            <person name="Medema M.H."/>
            <person name="Devos D.P."/>
            <person name="Kaster A.-K."/>
            <person name="Ovreas L."/>
            <person name="Rohde M."/>
            <person name="Galperin M.Y."/>
            <person name="Jogler C."/>
        </authorList>
    </citation>
    <scope>NUCLEOTIDE SEQUENCE [LARGE SCALE GENOMIC DNA]</scope>
    <source>
        <strain evidence="2 3">Pla133</strain>
    </source>
</reference>
<evidence type="ECO:0000313" key="2">
    <source>
        <dbReference type="EMBL" id="QDU69955.1"/>
    </source>
</evidence>
<keyword evidence="3" id="KW-1185">Reference proteome</keyword>
<keyword evidence="1" id="KW-0732">Signal</keyword>
<dbReference type="Proteomes" id="UP000316921">
    <property type="component" value="Chromosome"/>
</dbReference>
<evidence type="ECO:0000256" key="1">
    <source>
        <dbReference type="SAM" id="SignalP"/>
    </source>
</evidence>
<dbReference type="EMBL" id="CP036287">
    <property type="protein sequence ID" value="QDU69955.1"/>
    <property type="molecule type" value="Genomic_DNA"/>
</dbReference>
<dbReference type="AlphaFoldDB" id="A0A518BSM3"/>
<protein>
    <submittedName>
        <fullName evidence="2">Uncharacterized protein</fullName>
    </submittedName>
</protein>
<sequence precursor="true">MYLKPVFLFAIVTPTLASAQVDSPVPCPNQGETEKAAAGRHHDTITCGSQVEWKFWGKVDASGTIIAVEAGTEGAFEIKATSPADCPYQGSFFSDTLSKCEGNPVNGDWCKSDAYTVTERRFETPDFNPCPAVTVDQAVAFFLDNQAWPTCADLVEVEPITHKSAQQHACAFVDPDQPGGGGGLLLVEGDPRSHLDFPLDVEPDHPLRVALATDDPDAHPAELFEIRSGFAPIEGEIDFSLRSQTKTFDPVSGAELRSADRILTGTIRSGEEYRFLCSEAGRDADSGEPTSILEEWVRDQVGLYQRTHGGWRGLATSTAGGLANSAERLQFPEIKTLSTWMERPFNVSLSRSMAYEMVEEVGATVYRGAMKASWPLNQLVSTISLSPTTGRPVGIEYSFGDSHPQVRLAFSAYRELAPGIWRPLSITEEQLDSTSGLVVVTRRSTITVHAYREDHGLAFSLPTPSSNEWFVEKP</sequence>
<evidence type="ECO:0000313" key="3">
    <source>
        <dbReference type="Proteomes" id="UP000316921"/>
    </source>
</evidence>
<dbReference type="KEGG" id="pbap:Pla133_50780"/>
<proteinExistence type="predicted"/>
<gene>
    <name evidence="2" type="ORF">Pla133_50780</name>
</gene>
<feature type="signal peptide" evidence="1">
    <location>
        <begin position="1"/>
        <end position="19"/>
    </location>
</feature>
<name>A0A518BSM3_9BACT</name>
<feature type="chain" id="PRO_5021722151" evidence="1">
    <location>
        <begin position="20"/>
        <end position="474"/>
    </location>
</feature>
<accession>A0A518BSM3</accession>
<dbReference type="RefSeq" id="WP_145070333.1">
    <property type="nucleotide sequence ID" value="NZ_CP036287.1"/>
</dbReference>
<organism evidence="2 3">
    <name type="scientific">Engelhardtia mirabilis</name>
    <dbReference type="NCBI Taxonomy" id="2528011"/>
    <lineage>
        <taxon>Bacteria</taxon>
        <taxon>Pseudomonadati</taxon>
        <taxon>Planctomycetota</taxon>
        <taxon>Planctomycetia</taxon>
        <taxon>Planctomycetia incertae sedis</taxon>
        <taxon>Engelhardtia</taxon>
    </lineage>
</organism>